<keyword evidence="8" id="KW-0378">Hydrolase</keyword>
<dbReference type="CDD" id="cd09603">
    <property type="entry name" value="M1_APN_like"/>
    <property type="match status" value="1"/>
</dbReference>
<organism evidence="17 18">
    <name type="scientific">Streptomyces venezuelae</name>
    <dbReference type="NCBI Taxonomy" id="54571"/>
    <lineage>
        <taxon>Bacteria</taxon>
        <taxon>Bacillati</taxon>
        <taxon>Actinomycetota</taxon>
        <taxon>Actinomycetes</taxon>
        <taxon>Kitasatosporales</taxon>
        <taxon>Streptomycetaceae</taxon>
        <taxon>Streptomyces</taxon>
    </lineage>
</organism>
<evidence type="ECO:0000256" key="10">
    <source>
        <dbReference type="ARBA" id="ARBA00023049"/>
    </source>
</evidence>
<evidence type="ECO:0000256" key="11">
    <source>
        <dbReference type="ARBA" id="ARBA00029811"/>
    </source>
</evidence>
<name>A0A5P2DFQ7_STRVZ</name>
<dbReference type="InterPro" id="IPR001930">
    <property type="entry name" value="Peptidase_M1"/>
</dbReference>
<evidence type="ECO:0000256" key="3">
    <source>
        <dbReference type="ARBA" id="ARBA00010136"/>
    </source>
</evidence>
<reference evidence="17 18" key="1">
    <citation type="submission" date="2018-05" db="EMBL/GenBank/DDBJ databases">
        <title>Streptomyces venezuelae.</title>
        <authorList>
            <person name="Kim W."/>
            <person name="Lee N."/>
            <person name="Cho B.-K."/>
        </authorList>
    </citation>
    <scope>NUCLEOTIDE SEQUENCE [LARGE SCALE GENOMIC DNA]</scope>
    <source>
        <strain evidence="17 18">ATCC 21018</strain>
    </source>
</reference>
<dbReference type="Pfam" id="PF17900">
    <property type="entry name" value="Peptidase_M1_N"/>
    <property type="match status" value="1"/>
</dbReference>
<gene>
    <name evidence="17" type="ORF">DEJ51_00650</name>
</gene>
<evidence type="ECO:0000256" key="12">
    <source>
        <dbReference type="ARBA" id="ARBA00031533"/>
    </source>
</evidence>
<feature type="chain" id="PRO_5024871980" description="Aminopeptidase N" evidence="14">
    <location>
        <begin position="28"/>
        <end position="501"/>
    </location>
</feature>
<dbReference type="AlphaFoldDB" id="A0A5P2DFQ7"/>
<dbReference type="GO" id="GO:0006508">
    <property type="term" value="P:proteolysis"/>
    <property type="evidence" value="ECO:0007669"/>
    <property type="project" value="UniProtKB-KW"/>
</dbReference>
<dbReference type="InterPro" id="IPR050344">
    <property type="entry name" value="Peptidase_M1_aminopeptidases"/>
</dbReference>
<keyword evidence="14" id="KW-0732">Signal</keyword>
<dbReference type="OrthoDB" id="100605at2"/>
<evidence type="ECO:0000256" key="13">
    <source>
        <dbReference type="SAM" id="MobiDB-lite"/>
    </source>
</evidence>
<keyword evidence="6" id="KW-0645">Protease</keyword>
<dbReference type="Pfam" id="PF01433">
    <property type="entry name" value="Peptidase_M1"/>
    <property type="match status" value="1"/>
</dbReference>
<dbReference type="InterPro" id="IPR014782">
    <property type="entry name" value="Peptidase_M1_dom"/>
</dbReference>
<dbReference type="Gene3D" id="2.60.40.1730">
    <property type="entry name" value="tricorn interacting facor f3 domain"/>
    <property type="match status" value="1"/>
</dbReference>
<evidence type="ECO:0000256" key="6">
    <source>
        <dbReference type="ARBA" id="ARBA00022670"/>
    </source>
</evidence>
<dbReference type="EMBL" id="CP029189">
    <property type="protein sequence ID" value="QES52958.1"/>
    <property type="molecule type" value="Genomic_DNA"/>
</dbReference>
<proteinExistence type="inferred from homology"/>
<dbReference type="InterPro" id="IPR045357">
    <property type="entry name" value="Aminopeptidase_N-like_N"/>
</dbReference>
<comment type="cofactor">
    <cofactor evidence="2">
        <name>Zn(2+)</name>
        <dbReference type="ChEBI" id="CHEBI:29105"/>
    </cofactor>
</comment>
<dbReference type="SUPFAM" id="SSF55486">
    <property type="entry name" value="Metalloproteases ('zincins'), catalytic domain"/>
    <property type="match status" value="1"/>
</dbReference>
<evidence type="ECO:0000256" key="4">
    <source>
        <dbReference type="ARBA" id="ARBA00012564"/>
    </source>
</evidence>
<accession>A0A5P2DFQ7</accession>
<protein>
    <recommendedName>
        <fullName evidence="5">Aminopeptidase N</fullName>
        <ecNumber evidence="4">3.4.11.2</ecNumber>
    </recommendedName>
    <alternativeName>
        <fullName evidence="11">Alanine aminopeptidase</fullName>
    </alternativeName>
    <alternativeName>
        <fullName evidence="12">Lysyl aminopeptidase</fullName>
    </alternativeName>
</protein>
<evidence type="ECO:0000259" key="16">
    <source>
        <dbReference type="Pfam" id="PF17900"/>
    </source>
</evidence>
<dbReference type="InterPro" id="IPR042097">
    <property type="entry name" value="Aminopeptidase_N-like_N_sf"/>
</dbReference>
<evidence type="ECO:0000256" key="5">
    <source>
        <dbReference type="ARBA" id="ARBA00015611"/>
    </source>
</evidence>
<dbReference type="Proteomes" id="UP000324101">
    <property type="component" value="Chromosome"/>
</dbReference>
<comment type="similarity">
    <text evidence="3">Belongs to the peptidase M1 family.</text>
</comment>
<evidence type="ECO:0000313" key="17">
    <source>
        <dbReference type="EMBL" id="QES52958.1"/>
    </source>
</evidence>
<dbReference type="PANTHER" id="PTHR11533">
    <property type="entry name" value="PROTEASE M1 ZINC METALLOPROTEASE"/>
    <property type="match status" value="1"/>
</dbReference>
<evidence type="ECO:0000259" key="15">
    <source>
        <dbReference type="Pfam" id="PF01433"/>
    </source>
</evidence>
<feature type="domain" description="Aminopeptidase N-like N-terminal" evidence="16">
    <location>
        <begin position="91"/>
        <end position="260"/>
    </location>
</feature>
<evidence type="ECO:0000256" key="1">
    <source>
        <dbReference type="ARBA" id="ARBA00000098"/>
    </source>
</evidence>
<evidence type="ECO:0000256" key="8">
    <source>
        <dbReference type="ARBA" id="ARBA00022801"/>
    </source>
</evidence>
<dbReference type="SUPFAM" id="SSF63737">
    <property type="entry name" value="Leukotriene A4 hydrolase N-terminal domain"/>
    <property type="match status" value="1"/>
</dbReference>
<evidence type="ECO:0000256" key="2">
    <source>
        <dbReference type="ARBA" id="ARBA00001947"/>
    </source>
</evidence>
<feature type="compositionally biased region" description="Low complexity" evidence="13">
    <location>
        <begin position="34"/>
        <end position="46"/>
    </location>
</feature>
<keyword evidence="7" id="KW-0479">Metal-binding</keyword>
<dbReference type="InterPro" id="IPR027268">
    <property type="entry name" value="Peptidase_M4/M1_CTD_sf"/>
</dbReference>
<dbReference type="PANTHER" id="PTHR11533:SF297">
    <property type="entry name" value="AMINOPEPTIDASE N"/>
    <property type="match status" value="1"/>
</dbReference>
<dbReference type="GO" id="GO:0008270">
    <property type="term" value="F:zinc ion binding"/>
    <property type="evidence" value="ECO:0007669"/>
    <property type="project" value="InterPro"/>
</dbReference>
<comment type="catalytic activity">
    <reaction evidence="1">
        <text>Release of an N-terminal amino acid, Xaa-|-Yaa- from a peptide, amide or arylamide. Xaa is preferably Ala, but may be most amino acids including Pro (slow action). When a terminal hydrophobic residue is followed by a prolyl residue, the two may be released as an intact Xaa-Pro dipeptide.</text>
        <dbReference type="EC" id="3.4.11.2"/>
    </reaction>
</comment>
<dbReference type="EC" id="3.4.11.2" evidence="4"/>
<keyword evidence="10" id="KW-0482">Metalloprotease</keyword>
<evidence type="ECO:0000313" key="18">
    <source>
        <dbReference type="Proteomes" id="UP000324101"/>
    </source>
</evidence>
<feature type="domain" description="Peptidase M1 membrane alanine aminopeptidase" evidence="15">
    <location>
        <begin position="353"/>
        <end position="493"/>
    </location>
</feature>
<evidence type="ECO:0000256" key="14">
    <source>
        <dbReference type="SAM" id="SignalP"/>
    </source>
</evidence>
<sequence>MIGCVRTSGRLTAFALVCLLGALPACSESVDRGSGAAGARSGADARAGARKGTDPARTEAPGTVFRGGHPGAAGAGDPYFPKLGNGGYDVTHYALTLDYDPGNGRLEGTAEITAKATTDLSAFNLDLLGMEVLSATVDGAEARVRQDGQELTLKPRHHLRKGAAFRGVVRYAGTPESITHDHGWREGWLRTDNGAVAFGEPTGSMSWFPGNHHPSDKASYDITVTVPKGVQAISNGQLRAQHTSGNRTTFHWQQAEPMASHVATVAIGSYDVRTSRTRSGIPVVSAMDTTAGVDEDGAVLGRFPEIMEWAEGRFGPYPFASAGVIVDQAADVPYALETQTRPTIPAGIFHTTNVVHEMAHQWFGNSVTPRTWRDMWLNEGFATYAEWLWTEDHGGASAQDHFDRNHAKAADDDEWDFPPAEPPSASDISGQPVYVRGAMVIHKIRQALGDEGFRALVRGWTLRHRHGHASTKDFTSYVEAKAGRDLDAIWDSWLYGDGKPS</sequence>
<dbReference type="GO" id="GO:0016285">
    <property type="term" value="F:alanyl aminopeptidase activity"/>
    <property type="evidence" value="ECO:0007669"/>
    <property type="project" value="UniProtKB-EC"/>
</dbReference>
<dbReference type="PRINTS" id="PR00756">
    <property type="entry name" value="ALADIPTASE"/>
</dbReference>
<feature type="signal peptide" evidence="14">
    <location>
        <begin position="1"/>
        <end position="27"/>
    </location>
</feature>
<feature type="region of interest" description="Disordered" evidence="13">
    <location>
        <begin position="408"/>
        <end position="430"/>
    </location>
</feature>
<evidence type="ECO:0000256" key="9">
    <source>
        <dbReference type="ARBA" id="ARBA00022833"/>
    </source>
</evidence>
<dbReference type="Gene3D" id="1.10.390.10">
    <property type="entry name" value="Neutral Protease Domain 2"/>
    <property type="match status" value="1"/>
</dbReference>
<feature type="region of interest" description="Disordered" evidence="13">
    <location>
        <begin position="34"/>
        <end position="72"/>
    </location>
</feature>
<evidence type="ECO:0000256" key="7">
    <source>
        <dbReference type="ARBA" id="ARBA00022723"/>
    </source>
</evidence>
<keyword evidence="9" id="KW-0862">Zinc</keyword>
<dbReference type="GO" id="GO:0008237">
    <property type="term" value="F:metallopeptidase activity"/>
    <property type="evidence" value="ECO:0007669"/>
    <property type="project" value="UniProtKB-KW"/>
</dbReference>